<accession>A0ABM8VYR5</accession>
<dbReference type="InterPro" id="IPR038220">
    <property type="entry name" value="PHOX_C_sf"/>
</dbReference>
<dbReference type="Proteomes" id="UP000789901">
    <property type="component" value="Unassembled WGS sequence"/>
</dbReference>
<keyword evidence="3" id="KW-0285">Flavoprotein</keyword>
<evidence type="ECO:0000256" key="4">
    <source>
        <dbReference type="ARBA" id="ARBA00022827"/>
    </source>
</evidence>
<comment type="cofactor">
    <cofactor evidence="1">
        <name>FAD</name>
        <dbReference type="ChEBI" id="CHEBI:57692"/>
    </cofactor>
</comment>
<reference evidence="8 9" key="1">
    <citation type="submission" date="2021-06" db="EMBL/GenBank/DDBJ databases">
        <authorList>
            <person name="Kallberg Y."/>
            <person name="Tangrot J."/>
            <person name="Rosling A."/>
        </authorList>
    </citation>
    <scope>NUCLEOTIDE SEQUENCE [LARGE SCALE GENOMIC DNA]</scope>
    <source>
        <strain evidence="8 9">120-4 pot B 10/14</strain>
    </source>
</reference>
<protein>
    <submittedName>
        <fullName evidence="8">24788_t:CDS:1</fullName>
    </submittedName>
</protein>
<dbReference type="Gene3D" id="3.40.30.20">
    <property type="match status" value="1"/>
</dbReference>
<dbReference type="PANTHER" id="PTHR43004:SF19">
    <property type="entry name" value="BINDING MONOOXYGENASE, PUTATIVE (JCVI)-RELATED"/>
    <property type="match status" value="1"/>
</dbReference>
<gene>
    <name evidence="8" type="ORF">GMARGA_LOCUS1224</name>
</gene>
<dbReference type="InterPro" id="IPR036249">
    <property type="entry name" value="Thioredoxin-like_sf"/>
</dbReference>
<dbReference type="EMBL" id="CAJVQB010000299">
    <property type="protein sequence ID" value="CAG8480684.1"/>
    <property type="molecule type" value="Genomic_DNA"/>
</dbReference>
<feature type="domain" description="FAD-binding" evidence="6">
    <location>
        <begin position="11"/>
        <end position="376"/>
    </location>
</feature>
<dbReference type="PRINTS" id="PR00420">
    <property type="entry name" value="RNGMNOXGNASE"/>
</dbReference>
<dbReference type="InterPro" id="IPR012941">
    <property type="entry name" value="Phe_hydrox_C_dim_dom"/>
</dbReference>
<evidence type="ECO:0000256" key="1">
    <source>
        <dbReference type="ARBA" id="ARBA00001974"/>
    </source>
</evidence>
<dbReference type="Gene3D" id="3.30.70.2450">
    <property type="match status" value="1"/>
</dbReference>
<dbReference type="InterPro" id="IPR036188">
    <property type="entry name" value="FAD/NAD-bd_sf"/>
</dbReference>
<evidence type="ECO:0000256" key="3">
    <source>
        <dbReference type="ARBA" id="ARBA00022630"/>
    </source>
</evidence>
<dbReference type="SUPFAM" id="SSF52833">
    <property type="entry name" value="Thioredoxin-like"/>
    <property type="match status" value="1"/>
</dbReference>
<name>A0ABM8VYR5_GIGMA</name>
<keyword evidence="5" id="KW-0560">Oxidoreductase</keyword>
<feature type="domain" description="Phenol hydroxylase-like C-terminal dimerisation" evidence="7">
    <location>
        <begin position="542"/>
        <end position="600"/>
    </location>
</feature>
<dbReference type="PANTHER" id="PTHR43004">
    <property type="entry name" value="TRK SYSTEM POTASSIUM UPTAKE PROTEIN"/>
    <property type="match status" value="1"/>
</dbReference>
<evidence type="ECO:0000256" key="5">
    <source>
        <dbReference type="ARBA" id="ARBA00023002"/>
    </source>
</evidence>
<evidence type="ECO:0000259" key="7">
    <source>
        <dbReference type="Pfam" id="PF07976"/>
    </source>
</evidence>
<evidence type="ECO:0000259" key="6">
    <source>
        <dbReference type="Pfam" id="PF01494"/>
    </source>
</evidence>
<dbReference type="SUPFAM" id="SSF51905">
    <property type="entry name" value="FAD/NAD(P)-binding domain"/>
    <property type="match status" value="1"/>
</dbReference>
<comment type="similarity">
    <text evidence="2">Belongs to the PheA/TfdB FAD monooxygenase family.</text>
</comment>
<evidence type="ECO:0000313" key="9">
    <source>
        <dbReference type="Proteomes" id="UP000789901"/>
    </source>
</evidence>
<proteinExistence type="inferred from homology"/>
<comment type="caution">
    <text evidence="8">The sequence shown here is derived from an EMBL/GenBank/DDBJ whole genome shotgun (WGS) entry which is preliminary data.</text>
</comment>
<sequence length="602" mass="68670">MVSLFKERKSVDVLICGAGPVGLFLANELAGFEINFRIIEKLEKYSKFSKSLFIAPRTMEIFDNRGLLDPFLEHGVKIKQLFIHLNFHDPSNPIKIELSNMNSSFAFGLVNRQNKTEEYLVDALHKKKSMGKKNVPNIEFGMELVRYKEEENQIIAVVKNTNNEEEEITCQYLVGCDGVHSTVRKGINDWAYEGQTLGSSWALADLEIDHELIKYDSATSFASHEGPIAIEGLDARKNTVRVIVKVSEEESKHETKDHVMHGLTNEKHITLEELQKLIDERIAPIKLELKNPVWISNFKISERIVNRYRTGRAFVAGDAAHCHSPFGGQGMNLGFQDAHNLAFKLALAIRGQAADVDKLINSYEQERHPIGKKVVSGTSLVTKMWTSNNFISIFLRTRVVPFIFHFFPKIVFKFHTNSFQTDFNYLPETSEIFHKYEPRLSAKNKLIKAGHYALDGLLKKITLHKRYERITLFDVFRSTALKHTLILFTQTKGVTADCNPLIRTLLEIYGDYKSTITPIIISDQGAVQTADLQFMPFQEEGREQHIFVECKFELHEKYGITNEARQQAFVLVRPDLYVASAVFEDDVDELKAFLGGYLVKAD</sequence>
<keyword evidence="4" id="KW-0274">FAD</keyword>
<organism evidence="8 9">
    <name type="scientific">Gigaspora margarita</name>
    <dbReference type="NCBI Taxonomy" id="4874"/>
    <lineage>
        <taxon>Eukaryota</taxon>
        <taxon>Fungi</taxon>
        <taxon>Fungi incertae sedis</taxon>
        <taxon>Mucoromycota</taxon>
        <taxon>Glomeromycotina</taxon>
        <taxon>Glomeromycetes</taxon>
        <taxon>Diversisporales</taxon>
        <taxon>Gigasporaceae</taxon>
        <taxon>Gigaspora</taxon>
    </lineage>
</organism>
<keyword evidence="9" id="KW-1185">Reference proteome</keyword>
<evidence type="ECO:0000256" key="2">
    <source>
        <dbReference type="ARBA" id="ARBA00007801"/>
    </source>
</evidence>
<dbReference type="InterPro" id="IPR002938">
    <property type="entry name" value="FAD-bd"/>
</dbReference>
<evidence type="ECO:0000313" key="8">
    <source>
        <dbReference type="EMBL" id="CAG8480684.1"/>
    </source>
</evidence>
<dbReference type="Pfam" id="PF07976">
    <property type="entry name" value="Phe_hydrox_dim"/>
    <property type="match status" value="1"/>
</dbReference>
<dbReference type="Pfam" id="PF01494">
    <property type="entry name" value="FAD_binding_3"/>
    <property type="match status" value="1"/>
</dbReference>
<dbReference type="InterPro" id="IPR050641">
    <property type="entry name" value="RIFMO-like"/>
</dbReference>
<dbReference type="Gene3D" id="3.50.50.60">
    <property type="entry name" value="FAD/NAD(P)-binding domain"/>
    <property type="match status" value="1"/>
</dbReference>